<evidence type="ECO:0000256" key="33">
    <source>
        <dbReference type="ARBA" id="ARBA00055265"/>
    </source>
</evidence>
<evidence type="ECO:0000256" key="37">
    <source>
        <dbReference type="SAM" id="MobiDB-lite"/>
    </source>
</evidence>
<dbReference type="SUPFAM" id="SSF53098">
    <property type="entry name" value="Ribonuclease H-like"/>
    <property type="match status" value="1"/>
</dbReference>
<dbReference type="Gene3D" id="2.30.30.850">
    <property type="match status" value="1"/>
</dbReference>
<dbReference type="Gene3D" id="3.30.70.270">
    <property type="match status" value="2"/>
</dbReference>
<keyword evidence="11" id="KW-0540">Nuclease</keyword>
<evidence type="ECO:0000313" key="41">
    <source>
        <dbReference type="Proteomes" id="UP000005204"/>
    </source>
</evidence>
<evidence type="ECO:0000256" key="28">
    <source>
        <dbReference type="ARBA" id="ARBA00023172"/>
    </source>
</evidence>
<dbReference type="SUPFAM" id="SSF56672">
    <property type="entry name" value="DNA/RNA polymerases"/>
    <property type="match status" value="1"/>
</dbReference>
<evidence type="ECO:0000256" key="22">
    <source>
        <dbReference type="ARBA" id="ARBA00022884"/>
    </source>
</evidence>
<keyword evidence="27" id="KW-0238">DNA-binding</keyword>
<keyword evidence="23" id="KW-0229">DNA integration</keyword>
<evidence type="ECO:0000256" key="12">
    <source>
        <dbReference type="ARBA" id="ARBA00022723"/>
    </source>
</evidence>
<dbReference type="Gene3D" id="1.10.340.70">
    <property type="match status" value="1"/>
</dbReference>
<evidence type="ECO:0000256" key="23">
    <source>
        <dbReference type="ARBA" id="ARBA00022908"/>
    </source>
</evidence>
<evidence type="ECO:0000256" key="16">
    <source>
        <dbReference type="ARBA" id="ARBA00022759"/>
    </source>
</evidence>
<reference evidence="41" key="1">
    <citation type="journal article" date="2008" name="Insect Biochem. Mol. Biol.">
        <title>The genome of a lepidopteran model insect, the silkworm Bombyx mori.</title>
        <authorList>
            <consortium name="International Silkworm Genome Consortium"/>
        </authorList>
    </citation>
    <scope>NUCLEOTIDE SEQUENCE [LARGE SCALE GENOMIC DNA]</scope>
    <source>
        <strain evidence="41">p50T</strain>
    </source>
</reference>
<evidence type="ECO:0000256" key="14">
    <source>
        <dbReference type="ARBA" id="ARBA00022750"/>
    </source>
</evidence>
<dbReference type="InterPro" id="IPR012337">
    <property type="entry name" value="RNaseH-like_sf"/>
</dbReference>
<keyword evidence="21" id="KW-0460">Magnesium</keyword>
<dbReference type="GO" id="GO:0008270">
    <property type="term" value="F:zinc ion binding"/>
    <property type="evidence" value="ECO:0007669"/>
    <property type="project" value="UniProtKB-KW"/>
</dbReference>
<evidence type="ECO:0000256" key="24">
    <source>
        <dbReference type="ARBA" id="ARBA00022918"/>
    </source>
</evidence>
<dbReference type="KEGG" id="bmor:119629166"/>
<dbReference type="GO" id="GO:0015074">
    <property type="term" value="P:DNA integration"/>
    <property type="evidence" value="ECO:0007669"/>
    <property type="project" value="UniProtKB-KW"/>
</dbReference>
<dbReference type="EnsemblMetazoa" id="XM_038014173.1">
    <property type="protein sequence ID" value="XP_037870101.1"/>
    <property type="gene ID" value="LOC119629166"/>
</dbReference>
<keyword evidence="41" id="KW-1185">Reference proteome</keyword>
<feature type="domain" description="Integrase catalytic" evidence="39">
    <location>
        <begin position="893"/>
        <end position="1062"/>
    </location>
</feature>
<dbReference type="CDD" id="cd09274">
    <property type="entry name" value="RNase_HI_RT_Ty3"/>
    <property type="match status" value="1"/>
</dbReference>
<keyword evidence="24" id="KW-0695">RNA-directed DNA polymerase</keyword>
<evidence type="ECO:0000256" key="31">
    <source>
        <dbReference type="ARBA" id="ARBA00025590"/>
    </source>
</evidence>
<evidence type="ECO:0000256" key="6">
    <source>
        <dbReference type="ARBA" id="ARBA00022490"/>
    </source>
</evidence>
<dbReference type="GO" id="GO:0003723">
    <property type="term" value="F:RNA binding"/>
    <property type="evidence" value="ECO:0007669"/>
    <property type="project" value="UniProtKB-KW"/>
</dbReference>
<keyword evidence="14" id="KW-0064">Aspartyl protease</keyword>
<dbReference type="InterPro" id="IPR001584">
    <property type="entry name" value="Integrase_cat-core"/>
</dbReference>
<dbReference type="FunFam" id="3.30.70.270:FF:000026">
    <property type="entry name" value="Transposon Ty3-G Gag-Pol polyprotein"/>
    <property type="match status" value="1"/>
</dbReference>
<evidence type="ECO:0000256" key="18">
    <source>
        <dbReference type="ARBA" id="ARBA00022801"/>
    </source>
</evidence>
<dbReference type="InterPro" id="IPR041588">
    <property type="entry name" value="Integrase_H2C2"/>
</dbReference>
<dbReference type="GO" id="GO:0005737">
    <property type="term" value="C:cytoplasm"/>
    <property type="evidence" value="ECO:0007669"/>
    <property type="project" value="UniProtKB-SubCell"/>
</dbReference>
<dbReference type="GO" id="GO:0005524">
    <property type="term" value="F:ATP binding"/>
    <property type="evidence" value="ECO:0007669"/>
    <property type="project" value="UniProtKB-KW"/>
</dbReference>
<keyword evidence="15" id="KW-0688">Ribosomal frameshifting</keyword>
<organism evidence="40 41">
    <name type="scientific">Bombyx mori</name>
    <name type="common">Silk moth</name>
    <dbReference type="NCBI Taxonomy" id="7091"/>
    <lineage>
        <taxon>Eukaryota</taxon>
        <taxon>Metazoa</taxon>
        <taxon>Ecdysozoa</taxon>
        <taxon>Arthropoda</taxon>
        <taxon>Hexapoda</taxon>
        <taxon>Insecta</taxon>
        <taxon>Pterygota</taxon>
        <taxon>Neoptera</taxon>
        <taxon>Endopterygota</taxon>
        <taxon>Lepidoptera</taxon>
        <taxon>Glossata</taxon>
        <taxon>Ditrysia</taxon>
        <taxon>Bombycoidea</taxon>
        <taxon>Bombycidae</taxon>
        <taxon>Bombycinae</taxon>
        <taxon>Bombyx</taxon>
    </lineage>
</organism>
<evidence type="ECO:0000256" key="15">
    <source>
        <dbReference type="ARBA" id="ARBA00022758"/>
    </source>
</evidence>
<dbReference type="PANTHER" id="PTHR37984:SF5">
    <property type="entry name" value="PROTEIN NYNRIN-LIKE"/>
    <property type="match status" value="1"/>
</dbReference>
<dbReference type="InterPro" id="IPR036397">
    <property type="entry name" value="RNaseH_sf"/>
</dbReference>
<reference evidence="40" key="2">
    <citation type="submission" date="2022-06" db="UniProtKB">
        <authorList>
            <consortium name="EnsemblMetazoa"/>
        </authorList>
    </citation>
    <scope>IDENTIFICATION</scope>
    <source>
        <strain evidence="40">p50T (Dazao)</strain>
    </source>
</reference>
<dbReference type="Gene3D" id="3.30.420.10">
    <property type="entry name" value="Ribonuclease H-like superfamily/Ribonuclease H"/>
    <property type="match status" value="1"/>
</dbReference>
<comment type="function">
    <text evidence="32">Integrase (IN) targets the VLP to the nucleus, where a subparticle preintegration complex (PIC) containing at least integrase and the newly synthesized dsDNA copy of the retrotransposon must transit the nuclear membrane. Once in the nucleus, integrase performs the integration of the dsDNA into the host genome.</text>
</comment>
<dbReference type="FunFam" id="1.10.340.70:FF:000001">
    <property type="entry name" value="Retrovirus-related Pol polyprotein from transposon gypsy-like Protein"/>
    <property type="match status" value="1"/>
</dbReference>
<evidence type="ECO:0000256" key="2">
    <source>
        <dbReference type="ARBA" id="ARBA00002180"/>
    </source>
</evidence>
<dbReference type="GO" id="GO:0004523">
    <property type="term" value="F:RNA-DNA hybrid ribonuclease activity"/>
    <property type="evidence" value="ECO:0007669"/>
    <property type="project" value="UniProtKB-EC"/>
</dbReference>
<evidence type="ECO:0000256" key="27">
    <source>
        <dbReference type="ARBA" id="ARBA00023125"/>
    </source>
</evidence>
<keyword evidence="7" id="KW-1188">Viral release from host cell</keyword>
<dbReference type="EC" id="2.7.7.49" evidence="5"/>
<evidence type="ECO:0000256" key="1">
    <source>
        <dbReference type="ARBA" id="ARBA00000077"/>
    </source>
</evidence>
<dbReference type="Pfam" id="PF00078">
    <property type="entry name" value="RVT_1"/>
    <property type="match status" value="1"/>
</dbReference>
<dbReference type="Pfam" id="PF17917">
    <property type="entry name" value="RT_RNaseH"/>
    <property type="match status" value="1"/>
</dbReference>
<evidence type="ECO:0000256" key="5">
    <source>
        <dbReference type="ARBA" id="ARBA00012493"/>
    </source>
</evidence>
<dbReference type="GO" id="GO:0042575">
    <property type="term" value="C:DNA polymerase complex"/>
    <property type="evidence" value="ECO:0007669"/>
    <property type="project" value="UniProtKB-ARBA"/>
</dbReference>
<evidence type="ECO:0000256" key="10">
    <source>
        <dbReference type="ARBA" id="ARBA00022695"/>
    </source>
</evidence>
<keyword evidence="22" id="KW-0694">RNA-binding</keyword>
<keyword evidence="10" id="KW-0548">Nucleotidyltransferase</keyword>
<dbReference type="FunFam" id="3.30.420.10:FF:000032">
    <property type="entry name" value="Retrovirus-related Pol polyprotein from transposon 297-like Protein"/>
    <property type="match status" value="1"/>
</dbReference>
<evidence type="ECO:0000256" key="34">
    <source>
        <dbReference type="ARBA" id="ARBA00055383"/>
    </source>
</evidence>
<keyword evidence="16" id="KW-0255">Endonuclease</keyword>
<keyword evidence="12" id="KW-0479">Metal-binding</keyword>
<evidence type="ECO:0000259" key="39">
    <source>
        <dbReference type="PROSITE" id="PS50994"/>
    </source>
</evidence>
<keyword evidence="9" id="KW-0808">Transferase</keyword>
<evidence type="ECO:0000256" key="25">
    <source>
        <dbReference type="ARBA" id="ARBA00022932"/>
    </source>
</evidence>
<dbReference type="GO" id="GO:0003964">
    <property type="term" value="F:RNA-directed DNA polymerase activity"/>
    <property type="evidence" value="ECO:0007669"/>
    <property type="project" value="UniProtKB-KW"/>
</dbReference>
<dbReference type="GO" id="GO:0006310">
    <property type="term" value="P:DNA recombination"/>
    <property type="evidence" value="ECO:0007669"/>
    <property type="project" value="UniProtKB-KW"/>
</dbReference>
<comment type="subunit">
    <text evidence="35">The protease is a homodimer, whose active site consists of two apposed aspartic acid residues.</text>
</comment>
<proteinExistence type="predicted"/>
<dbReference type="InterPro" id="IPR043502">
    <property type="entry name" value="DNA/RNA_pol_sf"/>
</dbReference>
<feature type="domain" description="Reverse transcriptase" evidence="38">
    <location>
        <begin position="190"/>
        <end position="372"/>
    </location>
</feature>
<dbReference type="FunFam" id="3.10.20.370:FF:000001">
    <property type="entry name" value="Retrovirus-related Pol polyprotein from transposon 17.6-like protein"/>
    <property type="match status" value="1"/>
</dbReference>
<comment type="subcellular location">
    <subcellularLocation>
        <location evidence="4">Cytoplasm</location>
    </subcellularLocation>
    <subcellularLocation>
        <location evidence="3">Nucleus</location>
    </subcellularLocation>
</comment>
<keyword evidence="30" id="KW-0511">Multifunctional enzyme</keyword>
<dbReference type="InterPro" id="IPR041373">
    <property type="entry name" value="RT_RNaseH"/>
</dbReference>
<dbReference type="FunFam" id="3.10.10.10:FF:000007">
    <property type="entry name" value="Retrovirus-related Pol polyprotein from transposon 17.6-like Protein"/>
    <property type="match status" value="1"/>
</dbReference>
<dbReference type="InterPro" id="IPR050951">
    <property type="entry name" value="Retrovirus_Pol_polyprotein"/>
</dbReference>
<dbReference type="Pfam" id="PF00665">
    <property type="entry name" value="rve"/>
    <property type="match status" value="1"/>
</dbReference>
<dbReference type="AlphaFoldDB" id="A0A8R2M118"/>
<dbReference type="PROSITE" id="PS50878">
    <property type="entry name" value="RT_POL"/>
    <property type="match status" value="1"/>
</dbReference>
<keyword evidence="28" id="KW-0233">DNA recombination</keyword>
<dbReference type="CDD" id="cd01647">
    <property type="entry name" value="RT_LTR"/>
    <property type="match status" value="1"/>
</dbReference>
<evidence type="ECO:0000259" key="38">
    <source>
        <dbReference type="PROSITE" id="PS50878"/>
    </source>
</evidence>
<evidence type="ECO:0000256" key="8">
    <source>
        <dbReference type="ARBA" id="ARBA00022670"/>
    </source>
</evidence>
<dbReference type="InterPro" id="IPR043128">
    <property type="entry name" value="Rev_trsase/Diguanyl_cyclase"/>
</dbReference>
<dbReference type="Pfam" id="PF17921">
    <property type="entry name" value="Integrase_H2C2"/>
    <property type="match status" value="1"/>
</dbReference>
<keyword evidence="6" id="KW-0963">Cytoplasm</keyword>
<name>A0A8R2M118_BOMMO</name>
<dbReference type="RefSeq" id="XP_037870101.1">
    <property type="nucleotide sequence ID" value="XM_038014173.2"/>
</dbReference>
<comment type="function">
    <text evidence="34">Capsid protein (CA) is the structural component of the virus-like particle (VLP), forming the shell that encapsulates the genomic RNA-nucleocapsid complex.</text>
</comment>
<keyword evidence="18" id="KW-0378">Hydrolase</keyword>
<keyword evidence="19" id="KW-0862">Zinc</keyword>
<evidence type="ECO:0000256" key="36">
    <source>
        <dbReference type="ARBA" id="ARBA00082890"/>
    </source>
</evidence>
<keyword evidence="20" id="KW-0067">ATP-binding</keyword>
<evidence type="ECO:0000313" key="40">
    <source>
        <dbReference type="EnsemblMetazoa" id="XP_037870101.1"/>
    </source>
</evidence>
<keyword evidence="13" id="KW-0547">Nucleotide-binding</keyword>
<evidence type="ECO:0000256" key="17">
    <source>
        <dbReference type="ARBA" id="ARBA00022771"/>
    </source>
</evidence>
<dbReference type="PROSITE" id="PS50994">
    <property type="entry name" value="INTEGRASE"/>
    <property type="match status" value="1"/>
</dbReference>
<dbReference type="GO" id="GO:0075523">
    <property type="term" value="P:viral translational frameshifting"/>
    <property type="evidence" value="ECO:0007669"/>
    <property type="project" value="UniProtKB-KW"/>
</dbReference>
<evidence type="ECO:0000256" key="7">
    <source>
        <dbReference type="ARBA" id="ARBA00022612"/>
    </source>
</evidence>
<evidence type="ECO:0000256" key="3">
    <source>
        <dbReference type="ARBA" id="ARBA00004123"/>
    </source>
</evidence>
<dbReference type="Gene3D" id="3.10.10.10">
    <property type="entry name" value="HIV Type 1 Reverse Transcriptase, subunit A, domain 1"/>
    <property type="match status" value="1"/>
</dbReference>
<comment type="function">
    <text evidence="2">The aspartyl protease (PR) mediates the proteolytic cleavages of the Gag and Gag-Pol polyproteins after assembly of the VLP.</text>
</comment>
<keyword evidence="29" id="KW-0539">Nucleus</keyword>
<evidence type="ECO:0000256" key="13">
    <source>
        <dbReference type="ARBA" id="ARBA00022741"/>
    </source>
</evidence>
<comment type="function">
    <text evidence="31">Reverse transcriptase/ribonuclease H (RT) is a multifunctional enzyme that catalyzes the conversion of the retro-elements RNA genome into dsDNA within the VLP. The enzyme displays a DNA polymerase activity that can copy either DNA or RNA templates, and a ribonuclease H (RNase H) activity that cleaves the RNA strand of RNA-DNA heteroduplexes during plus-strand synthesis and hydrolyzes RNA primers. The conversion leads to a linear dsDNA copy of the retrotransposon that includes long terminal repeats (LTRs) at both ends.</text>
</comment>
<evidence type="ECO:0000256" key="11">
    <source>
        <dbReference type="ARBA" id="ARBA00022722"/>
    </source>
</evidence>
<evidence type="ECO:0000256" key="19">
    <source>
        <dbReference type="ARBA" id="ARBA00022833"/>
    </source>
</evidence>
<dbReference type="GO" id="GO:0003887">
    <property type="term" value="F:DNA-directed DNA polymerase activity"/>
    <property type="evidence" value="ECO:0007669"/>
    <property type="project" value="UniProtKB-KW"/>
</dbReference>
<feature type="compositionally biased region" description="Pro residues" evidence="37">
    <location>
        <begin position="645"/>
        <end position="664"/>
    </location>
</feature>
<dbReference type="GO" id="GO:0004190">
    <property type="term" value="F:aspartic-type endopeptidase activity"/>
    <property type="evidence" value="ECO:0007669"/>
    <property type="project" value="UniProtKB-KW"/>
</dbReference>
<dbReference type="PANTHER" id="PTHR37984">
    <property type="entry name" value="PROTEIN CBG26694"/>
    <property type="match status" value="1"/>
</dbReference>
<evidence type="ECO:0000256" key="30">
    <source>
        <dbReference type="ARBA" id="ARBA00023268"/>
    </source>
</evidence>
<dbReference type="GeneID" id="119629166"/>
<protein>
    <recommendedName>
        <fullName evidence="5">RNA-directed DNA polymerase</fullName>
        <ecNumber evidence="5">2.7.7.49</ecNumber>
    </recommendedName>
    <alternativeName>
        <fullName evidence="36">Gag3-Pol3</fullName>
    </alternativeName>
</protein>
<dbReference type="InterPro" id="IPR000477">
    <property type="entry name" value="RT_dom"/>
</dbReference>
<dbReference type="GO" id="GO:0005634">
    <property type="term" value="C:nucleus"/>
    <property type="evidence" value="ECO:0007669"/>
    <property type="project" value="UniProtKB-SubCell"/>
</dbReference>
<evidence type="ECO:0000256" key="35">
    <source>
        <dbReference type="ARBA" id="ARBA00063849"/>
    </source>
</evidence>
<sequence length="1180" mass="136218">MSQPYYIVPPRSEMFIECAVTNPELKEGLILKNTHVDYPSVYFSKCLVSVKPNNKINLSVLNTSESEVRLHDLSFTLEPVSLILENDPPSNTSDSTHESCCYQISFNSVREKRVQDAIRCEHLNKEEETCLRSICSEFSDVFFLEGDSLTCTKTLEHEIRTTSDTPIAVKSYRFPECHKEEVHRQINDMLRQKIIQPSISPWSAPIWVVPKKQDSSGKPKWRIVIDYRKLNQVTIGDAYPIPNITDILDQLGHSKYFTTLDLASSFHQVKVKDTEKTAFSVPSGHYEFTRMPFGLRNAPSTFQRLMNIVLSGLQGTHCYTYLDDIVAFNHDLLSHCQNLRNIFHKLREHNLKLQPDKCEFFRREAQYLGHIISDKGVMPDPKKVLCVTNFPVPKSPRDIKSFLGLVGYYRRFIENFSHITKALTSLLKKDATFQWGCEQQKAFDELKNKITSAPILQYPDFTKPFVLTTDASNYAVSAILSQGEVGQDLPIAFASRTLNKSEGNYSTTEKECLAIIFGTKVFRPYLYGHKFKIVTDHKPLQWLFNCKDPGSKLVRWRLKLEEFDYEIEYKKGKLNCNADSLSRNLVHTLDEPTVLQPPPYLDEQSRVDEPLTFDDLSPLPPPIDFNAPGSVPSETPLGQEMPSHPTQPPTKVPSPSLPSQPSPSTPETYEQYLKVSRQSKDPFNTNIQEFNDSLLKAKCKLIAYPTSIDLDESVPYCSEIIEMSTTMPDIREVERELYSFYSTGNASHLFTHLFVRVHFYDEFTYKDIFNVLRCYRDMITTWYSEEKECAISDFSDPYTKLSFTKIYNIVAFLFHDTQIKVNIYHNNIQYPTPSEIKKILRDHHDSTTAGHPGVARMLGRIKELYWWKNMRQDIENYVKNCKSCQINKPLRQVNRSPMIITSTATRANEKLFLDLVGPLPETHHNKFKFILTLQDDLTKYSQAYPMVTCSAEETARSLVKYISHIGIPKIIITDQGANFSSEVMKQLERLFGIKHIFASPYHPQTCGALERSHSTLKEYLRSYIVENQHTWDLYLRTAMLAYNSNIHSTTGFSPLELLFGFKPYIPKSIDSLDLNTYSDYIRALNHRLYYSRQKALQNIESSKERSKKYYDSHSKPITYNIGDMVYVRCHHKQNKALSPVWKGPYKIIKINGNHTVTLLMNRKHVRHHYDEIKLANDDAL</sequence>
<evidence type="ECO:0000256" key="20">
    <source>
        <dbReference type="ARBA" id="ARBA00022840"/>
    </source>
</evidence>
<dbReference type="GO" id="GO:0006508">
    <property type="term" value="P:proteolysis"/>
    <property type="evidence" value="ECO:0007669"/>
    <property type="project" value="UniProtKB-KW"/>
</dbReference>
<keyword evidence="17" id="KW-0863">Zinc-finger</keyword>
<dbReference type="GO" id="GO:0003677">
    <property type="term" value="F:DNA binding"/>
    <property type="evidence" value="ECO:0007669"/>
    <property type="project" value="UniProtKB-KW"/>
</dbReference>
<feature type="region of interest" description="Disordered" evidence="37">
    <location>
        <begin position="611"/>
        <end position="669"/>
    </location>
</feature>
<evidence type="ECO:0000256" key="29">
    <source>
        <dbReference type="ARBA" id="ARBA00023242"/>
    </source>
</evidence>
<comment type="catalytic activity">
    <reaction evidence="1">
        <text>Endonucleolytic cleavage to 5'-phosphomonoester.</text>
        <dbReference type="EC" id="3.1.26.4"/>
    </reaction>
</comment>
<dbReference type="Proteomes" id="UP000005204">
    <property type="component" value="Unassembled WGS sequence"/>
</dbReference>
<evidence type="ECO:0000256" key="26">
    <source>
        <dbReference type="ARBA" id="ARBA00023113"/>
    </source>
</evidence>
<evidence type="ECO:0000256" key="32">
    <source>
        <dbReference type="ARBA" id="ARBA00025615"/>
    </source>
</evidence>
<evidence type="ECO:0000256" key="21">
    <source>
        <dbReference type="ARBA" id="ARBA00022842"/>
    </source>
</evidence>
<accession>A0A8R2M118</accession>
<evidence type="ECO:0000256" key="9">
    <source>
        <dbReference type="ARBA" id="ARBA00022679"/>
    </source>
</evidence>
<evidence type="ECO:0000256" key="4">
    <source>
        <dbReference type="ARBA" id="ARBA00004496"/>
    </source>
</evidence>
<keyword evidence="8" id="KW-0645">Protease</keyword>
<comment type="function">
    <text evidence="33">Nucleocapsid protein p11 (NC) forms the nucleocore that coats the retro-elements dimeric RNA. Binds these RNAs through its zinc fingers. Promotes primer tRNA(i)-Met annealing to the multipartite primer-binding site (PBS), dimerization of Ty3 RNA and initiation of reverse transcription.</text>
</comment>
<keyword evidence="26" id="KW-0917">Virion maturation</keyword>
<keyword evidence="25" id="KW-0239">DNA-directed DNA polymerase</keyword>